<feature type="chain" id="PRO_5001489236" evidence="1">
    <location>
        <begin position="19"/>
        <end position="120"/>
    </location>
</feature>
<accession>A0A016UU92</accession>
<reference evidence="3" key="1">
    <citation type="journal article" date="2015" name="Nat. Genet.">
        <title>The genome and transcriptome of the zoonotic hookworm Ancylostoma ceylanicum identify infection-specific gene families.</title>
        <authorList>
            <person name="Schwarz E.M."/>
            <person name="Hu Y."/>
            <person name="Antoshechkin I."/>
            <person name="Miller M.M."/>
            <person name="Sternberg P.W."/>
            <person name="Aroian R.V."/>
        </authorList>
    </citation>
    <scope>NUCLEOTIDE SEQUENCE</scope>
    <source>
        <strain evidence="3">HY135</strain>
    </source>
</reference>
<protein>
    <submittedName>
        <fullName evidence="2">Uncharacterized protein</fullName>
    </submittedName>
</protein>
<dbReference type="AlphaFoldDB" id="A0A016UU92"/>
<organism evidence="2 3">
    <name type="scientific">Ancylostoma ceylanicum</name>
    <dbReference type="NCBI Taxonomy" id="53326"/>
    <lineage>
        <taxon>Eukaryota</taxon>
        <taxon>Metazoa</taxon>
        <taxon>Ecdysozoa</taxon>
        <taxon>Nematoda</taxon>
        <taxon>Chromadorea</taxon>
        <taxon>Rhabditida</taxon>
        <taxon>Rhabditina</taxon>
        <taxon>Rhabditomorpha</taxon>
        <taxon>Strongyloidea</taxon>
        <taxon>Ancylostomatidae</taxon>
        <taxon>Ancylostomatinae</taxon>
        <taxon>Ancylostoma</taxon>
    </lineage>
</organism>
<evidence type="ECO:0000313" key="2">
    <source>
        <dbReference type="EMBL" id="EYC18765.1"/>
    </source>
</evidence>
<evidence type="ECO:0000313" key="3">
    <source>
        <dbReference type="Proteomes" id="UP000024635"/>
    </source>
</evidence>
<feature type="signal peptide" evidence="1">
    <location>
        <begin position="1"/>
        <end position="18"/>
    </location>
</feature>
<keyword evidence="1" id="KW-0732">Signal</keyword>
<keyword evidence="3" id="KW-1185">Reference proteome</keyword>
<comment type="caution">
    <text evidence="2">The sequence shown here is derived from an EMBL/GenBank/DDBJ whole genome shotgun (WGS) entry which is preliminary data.</text>
</comment>
<evidence type="ECO:0000256" key="1">
    <source>
        <dbReference type="SAM" id="SignalP"/>
    </source>
</evidence>
<dbReference type="EMBL" id="JARK01001362">
    <property type="protein sequence ID" value="EYC18765.1"/>
    <property type="molecule type" value="Genomic_DNA"/>
</dbReference>
<sequence>MLVVLFILGAILLHGVAAVTVDDASDVSIARPIACIFLCILGKKCVIVEPQNCVGCQQVPQCVQQEYDTSCNLKCPFFSKCVLVATNCCPKPTCRRFFPYPPVGPPPVDFTVGPPILPAS</sequence>
<gene>
    <name evidence="2" type="primary">Acey_s0026.g1354</name>
    <name evidence="2" type="ORF">Y032_0026g1354</name>
</gene>
<name>A0A016UU92_9BILA</name>
<dbReference type="Proteomes" id="UP000024635">
    <property type="component" value="Unassembled WGS sequence"/>
</dbReference>
<proteinExistence type="predicted"/>